<feature type="domain" description="ABC transporter" evidence="5">
    <location>
        <begin position="319"/>
        <end position="540"/>
    </location>
</feature>
<keyword evidence="7" id="KW-1185">Reference proteome</keyword>
<feature type="region of interest" description="Disordered" evidence="4">
    <location>
        <begin position="528"/>
        <end position="560"/>
    </location>
</feature>
<name>A0A1H3JWR8_9FIRM</name>
<dbReference type="RefSeq" id="WP_093310838.1">
    <property type="nucleotide sequence ID" value="NZ_FNPV01000002.1"/>
</dbReference>
<dbReference type="Pfam" id="PF00005">
    <property type="entry name" value="ABC_tran"/>
    <property type="match status" value="2"/>
</dbReference>
<reference evidence="6 7" key="1">
    <citation type="submission" date="2016-10" db="EMBL/GenBank/DDBJ databases">
        <authorList>
            <person name="de Groot N.N."/>
        </authorList>
    </citation>
    <scope>NUCLEOTIDE SEQUENCE [LARGE SCALE GENOMIC DNA]</scope>
    <source>
        <strain evidence="6 7">APO</strain>
    </source>
</reference>
<feature type="coiled-coil region" evidence="3">
    <location>
        <begin position="572"/>
        <end position="623"/>
    </location>
</feature>
<feature type="domain" description="ABC transporter" evidence="5">
    <location>
        <begin position="4"/>
        <end position="255"/>
    </location>
</feature>
<dbReference type="PROSITE" id="PS50893">
    <property type="entry name" value="ABC_TRANSPORTER_2"/>
    <property type="match status" value="2"/>
</dbReference>
<dbReference type="Pfam" id="PF16326">
    <property type="entry name" value="ABC_tran_CTD"/>
    <property type="match status" value="1"/>
</dbReference>
<dbReference type="Gene3D" id="1.10.287.380">
    <property type="entry name" value="Valyl-tRNA synthetase, C-terminal domain"/>
    <property type="match status" value="1"/>
</dbReference>
<dbReference type="CDD" id="cd03221">
    <property type="entry name" value="ABCF_EF-3"/>
    <property type="match status" value="2"/>
</dbReference>
<keyword evidence="2 6" id="KW-0067">ATP-binding</keyword>
<proteinExistence type="predicted"/>
<dbReference type="InterPro" id="IPR051309">
    <property type="entry name" value="ABCF_ATPase"/>
</dbReference>
<dbReference type="OrthoDB" id="9801441at2"/>
<dbReference type="InterPro" id="IPR032524">
    <property type="entry name" value="ABC_tran_C"/>
</dbReference>
<sequence length="639" mass="74497">MNYVSLEDVTHQYGIQPILKDVTLYIGSETKLGIIGANGTGKTTLLNILAGKKVPDSGNVSVHPNCRVEMVSQETEEKIDHTVLEAVMKSENPEMKLLSEYNRVTEQLQHFPNNVQYSEEWQRLHQQIEDKNLWKLETQAKTILTKLGLSDYQMKVQQLSGGQRRRISLARSLIQPSELLVLDEPTNHLDLAMISWLEDWLCQRKQALVIVTHDRYFLDRVTSSIGELEEGKWTLFSGAYQYYLEKKQEIIHDHKKEQQRMKTIFKKELAWIRRGARARSTKQKARIDRFENLEEKMVKDSEKQLDIPLLQKRMGKQVLEAKEVSFSYEEGKPILQNVNFLLKPGEIVGIVGKNGTGKSTLLQLMAGNLEPIAGTMKWGKTIKTAYLDQESKDLNPELRVLEYAREGREYMTVEGNRKISASQLLERFMFSQERQWTEIGKLSGGEKRRLYLMRQLMEEPNFLLLDEPTNDLDLYTLTLLEEYLLSFEGTVIISSHDRYLLDRLVDRLFILEGDGTVQEYQGSCSEWMERQSSEKSSKPDKDQRKSKDFTTNERDNKKRKGLKLSFNEKKEYETLEPEIQNIEKQIEVVENQMEDQQTDFAALQNSMKEKEKLEAYLEEKLMRWAELTEKIEKINKDKE</sequence>
<dbReference type="EMBL" id="FNPV01000002">
    <property type="protein sequence ID" value="SDY43714.1"/>
    <property type="molecule type" value="Genomic_DNA"/>
</dbReference>
<dbReference type="PROSITE" id="PS00211">
    <property type="entry name" value="ABC_TRANSPORTER_1"/>
    <property type="match status" value="1"/>
</dbReference>
<dbReference type="Pfam" id="PF12848">
    <property type="entry name" value="ABC_tran_Xtn"/>
    <property type="match status" value="1"/>
</dbReference>
<dbReference type="GO" id="GO:0003677">
    <property type="term" value="F:DNA binding"/>
    <property type="evidence" value="ECO:0007669"/>
    <property type="project" value="InterPro"/>
</dbReference>
<evidence type="ECO:0000256" key="3">
    <source>
        <dbReference type="SAM" id="Coils"/>
    </source>
</evidence>
<dbReference type="Proteomes" id="UP000199230">
    <property type="component" value="Unassembled WGS sequence"/>
</dbReference>
<evidence type="ECO:0000313" key="6">
    <source>
        <dbReference type="EMBL" id="SDY43714.1"/>
    </source>
</evidence>
<protein>
    <submittedName>
        <fullName evidence="6">ATP-binding cassette, subfamily F, uup</fullName>
    </submittedName>
</protein>
<dbReference type="STRING" id="159292.SAMN05192546_102120"/>
<feature type="compositionally biased region" description="Basic and acidic residues" evidence="4">
    <location>
        <begin position="528"/>
        <end position="556"/>
    </location>
</feature>
<evidence type="ECO:0000256" key="4">
    <source>
        <dbReference type="SAM" id="MobiDB-lite"/>
    </source>
</evidence>
<dbReference type="FunFam" id="3.40.50.300:FF:000011">
    <property type="entry name" value="Putative ABC transporter ATP-binding component"/>
    <property type="match status" value="1"/>
</dbReference>
<dbReference type="PANTHER" id="PTHR42855">
    <property type="entry name" value="ABC TRANSPORTER ATP-BINDING SUBUNIT"/>
    <property type="match status" value="1"/>
</dbReference>
<dbReference type="InterPro" id="IPR032781">
    <property type="entry name" value="ABC_tran_Xtn"/>
</dbReference>
<dbReference type="AlphaFoldDB" id="A0A1H3JWR8"/>
<evidence type="ECO:0000256" key="2">
    <source>
        <dbReference type="ARBA" id="ARBA00022840"/>
    </source>
</evidence>
<dbReference type="SUPFAM" id="SSF52540">
    <property type="entry name" value="P-loop containing nucleoside triphosphate hydrolases"/>
    <property type="match status" value="2"/>
</dbReference>
<evidence type="ECO:0000259" key="5">
    <source>
        <dbReference type="PROSITE" id="PS50893"/>
    </source>
</evidence>
<dbReference type="InterPro" id="IPR017871">
    <property type="entry name" value="ABC_transporter-like_CS"/>
</dbReference>
<dbReference type="GO" id="GO:0016887">
    <property type="term" value="F:ATP hydrolysis activity"/>
    <property type="evidence" value="ECO:0007669"/>
    <property type="project" value="InterPro"/>
</dbReference>
<keyword evidence="1" id="KW-0547">Nucleotide-binding</keyword>
<dbReference type="InterPro" id="IPR003439">
    <property type="entry name" value="ABC_transporter-like_ATP-bd"/>
</dbReference>
<organism evidence="6 7">
    <name type="scientific">Tindallia californiensis</name>
    <dbReference type="NCBI Taxonomy" id="159292"/>
    <lineage>
        <taxon>Bacteria</taxon>
        <taxon>Bacillati</taxon>
        <taxon>Bacillota</taxon>
        <taxon>Clostridia</taxon>
        <taxon>Peptostreptococcales</taxon>
        <taxon>Tindalliaceae</taxon>
        <taxon>Tindallia</taxon>
    </lineage>
</organism>
<dbReference type="Gene3D" id="3.40.50.300">
    <property type="entry name" value="P-loop containing nucleotide triphosphate hydrolases"/>
    <property type="match status" value="2"/>
</dbReference>
<dbReference type="InterPro" id="IPR003593">
    <property type="entry name" value="AAA+_ATPase"/>
</dbReference>
<dbReference type="InterPro" id="IPR027417">
    <property type="entry name" value="P-loop_NTPase"/>
</dbReference>
<accession>A0A1H3JWR8</accession>
<dbReference type="InterPro" id="IPR037118">
    <property type="entry name" value="Val-tRNA_synth_C_sf"/>
</dbReference>
<keyword evidence="3" id="KW-0175">Coiled coil</keyword>
<dbReference type="PANTHER" id="PTHR42855:SF1">
    <property type="entry name" value="ABC TRANSPORTER DOMAIN-CONTAINING PROTEIN"/>
    <property type="match status" value="1"/>
</dbReference>
<dbReference type="SMART" id="SM00382">
    <property type="entry name" value="AAA"/>
    <property type="match status" value="2"/>
</dbReference>
<dbReference type="GO" id="GO:0005524">
    <property type="term" value="F:ATP binding"/>
    <property type="evidence" value="ECO:0007669"/>
    <property type="project" value="UniProtKB-KW"/>
</dbReference>
<evidence type="ECO:0000256" key="1">
    <source>
        <dbReference type="ARBA" id="ARBA00022741"/>
    </source>
</evidence>
<gene>
    <name evidence="6" type="ORF">SAMN05192546_102120</name>
</gene>
<evidence type="ECO:0000313" key="7">
    <source>
        <dbReference type="Proteomes" id="UP000199230"/>
    </source>
</evidence>